<comment type="caution">
    <text evidence="1">The sequence shown here is derived from an EMBL/GenBank/DDBJ whole genome shotgun (WGS) entry which is preliminary data.</text>
</comment>
<sequence length="491" mass="49238">MTAPKASAPVAWDSTVTGVASARLREAEWRVRGAALALRSAPDLRVAAAPGVSVAALRSCAAELELRRAAAEAIVADLERLHDDTVLAGRAYELASDAVLRAVEELAGGAAYAAGVGARALVGAAFGAALGTVGLWGPALAAGVGGALLIGLVAVPLAARLAALHPAQAAAVTALAERAGRAVEPFLAQASAFWDRSSEQLLANPAFVTALALAVESSDEALAGFLGVPVGTARAIESTVGQDELLAGLVGGAVIATRVGGGLRPVRVAALTPATPHRAPVSTPAAAMRVIRDQPGQVSIHEHRMPDGSRRFQVFVDGTQDIGLDDLANVENAASTPAALLGSDRAVVEAMEAAGIGPDDPVDVFGYSQGAGAVANVAASGRFNVETALLIAGPVATAELPPGVAVLSVAHEGDLVAASDGIADGAGPTTILLESAGGHGSGALARHSRAEYLTTLKTTDDFVVAHWQQHLAEATAGGRGVAAHDVALERR</sequence>
<proteinExistence type="predicted"/>
<accession>U1MTZ6</accession>
<dbReference type="EMBL" id="ASHR01000025">
    <property type="protein sequence ID" value="ERG64135.1"/>
    <property type="molecule type" value="Genomic_DNA"/>
</dbReference>
<name>U1MTZ6_9MICO</name>
<dbReference type="InterPro" id="IPR029058">
    <property type="entry name" value="AB_hydrolase_fold"/>
</dbReference>
<evidence type="ECO:0000313" key="1">
    <source>
        <dbReference type="EMBL" id="ERG64135.1"/>
    </source>
</evidence>
<dbReference type="OrthoDB" id="4790882at2"/>
<dbReference type="RefSeq" id="WP_021010558.1">
    <property type="nucleotide sequence ID" value="NZ_ASHR01000025.1"/>
</dbReference>
<keyword evidence="2" id="KW-1185">Reference proteome</keyword>
<reference evidence="1 2" key="1">
    <citation type="journal article" date="2013" name="Genome Announc.">
        <title>First draft genome sequence from a member of the genus agrococcus, isolated from modern microbialites.</title>
        <authorList>
            <person name="White R.A.III."/>
            <person name="Grassa C.J."/>
            <person name="Suttle C.A."/>
        </authorList>
    </citation>
    <scope>NUCLEOTIDE SEQUENCE [LARGE SCALE GENOMIC DNA]</scope>
    <source>
        <strain evidence="1 2">RW1</strain>
    </source>
</reference>
<dbReference type="SUPFAM" id="SSF53474">
    <property type="entry name" value="alpha/beta-Hydrolases"/>
    <property type="match status" value="1"/>
</dbReference>
<dbReference type="Proteomes" id="UP000016462">
    <property type="component" value="Unassembled WGS sequence"/>
</dbReference>
<protein>
    <submittedName>
        <fullName evidence="1">Uncharacterized protein</fullName>
    </submittedName>
</protein>
<organism evidence="1 2">
    <name type="scientific">Agrococcus pavilionensis RW1</name>
    <dbReference type="NCBI Taxonomy" id="1330458"/>
    <lineage>
        <taxon>Bacteria</taxon>
        <taxon>Bacillati</taxon>
        <taxon>Actinomycetota</taxon>
        <taxon>Actinomycetes</taxon>
        <taxon>Micrococcales</taxon>
        <taxon>Microbacteriaceae</taxon>
        <taxon>Agrococcus</taxon>
    </lineage>
</organism>
<gene>
    <name evidence="1" type="ORF">L332_06660</name>
</gene>
<dbReference type="AlphaFoldDB" id="U1MTZ6"/>
<evidence type="ECO:0000313" key="2">
    <source>
        <dbReference type="Proteomes" id="UP000016462"/>
    </source>
</evidence>